<dbReference type="GO" id="GO:0009312">
    <property type="term" value="P:oligosaccharide biosynthetic process"/>
    <property type="evidence" value="ECO:0007669"/>
    <property type="project" value="InterPro"/>
</dbReference>
<gene>
    <name evidence="3" type="ORF">IV203_002202</name>
</gene>
<dbReference type="AlphaFoldDB" id="A0A9K3L7Y1"/>
<evidence type="ECO:0000256" key="1">
    <source>
        <dbReference type="SAM" id="MobiDB-lite"/>
    </source>
</evidence>
<dbReference type="GO" id="GO:0016758">
    <property type="term" value="F:hexosyltransferase activity"/>
    <property type="evidence" value="ECO:0007669"/>
    <property type="project" value="InterPro"/>
</dbReference>
<name>A0A9K3L7Y1_9STRA</name>
<dbReference type="Proteomes" id="UP000693970">
    <property type="component" value="Unassembled WGS sequence"/>
</dbReference>
<proteinExistence type="predicted"/>
<dbReference type="EMBL" id="JAGRRH010000015">
    <property type="protein sequence ID" value="KAG7357514.1"/>
    <property type="molecule type" value="Genomic_DNA"/>
</dbReference>
<feature type="transmembrane region" description="Helical" evidence="2">
    <location>
        <begin position="7"/>
        <end position="26"/>
    </location>
</feature>
<feature type="compositionally biased region" description="Low complexity" evidence="1">
    <location>
        <begin position="383"/>
        <end position="401"/>
    </location>
</feature>
<accession>A0A9K3L7Y1</accession>
<evidence type="ECO:0000256" key="2">
    <source>
        <dbReference type="SAM" id="Phobius"/>
    </source>
</evidence>
<dbReference type="Pfam" id="PF05830">
    <property type="entry name" value="NodZ"/>
    <property type="match status" value="1"/>
</dbReference>
<keyword evidence="4" id="KW-1185">Reference proteome</keyword>
<comment type="caution">
    <text evidence="3">The sequence shown here is derived from an EMBL/GenBank/DDBJ whole genome shotgun (WGS) entry which is preliminary data.</text>
</comment>
<sequence>MNVERLFLITLIILYGGFSLWTWTLVVEPESGSSPPLMQMSGPEKPKVTTTSHTTNPLESLSSVDFYACCGLGHRLIRMSLAAYVAKQHNFSLRSFWGWCGERNPVEVFSYLFRPYHPSEVAYVQSQNLLLPFYNEVPGFPALVRTGSGTTTTKTTTTTTTELCPCGTDKIESDLELYESLRTRFRYKHRVDDFVQRYFTNATVLGIHVRSGNGESGDFERKSRDIADPDAWVHQVRLLLQQSLLSRPLVKDPLIFLATDTPSMVTRFRKEFALINVSVVELQQEGRTQEGGGVLFGTSDRVYNTDDNRSHFGDDSSSCLQGWTDTFTDMVLLSHADIVIAGRPSSFVQTLPMSLAYGKSKQNRIWKDVYCEIIPRFQQKVMHTTNDSTSSSSSNNHTTSTVGGTKDEEIWVEVDPTIQCYDSYQNRCCNHSTWIQFHHTGPKGHSKVLSKEFVRFPSLLPNLHEYKGLRNRTTDCRLPKRGRAGGGWKDKCLPHEWIL</sequence>
<evidence type="ECO:0000313" key="4">
    <source>
        <dbReference type="Proteomes" id="UP000693970"/>
    </source>
</evidence>
<feature type="region of interest" description="Disordered" evidence="1">
    <location>
        <begin position="383"/>
        <end position="404"/>
    </location>
</feature>
<protein>
    <submittedName>
        <fullName evidence="3">Nodulation protein Z NodZ</fullName>
    </submittedName>
</protein>
<feature type="region of interest" description="Disordered" evidence="1">
    <location>
        <begin position="34"/>
        <end position="55"/>
    </location>
</feature>
<dbReference type="InterPro" id="IPR008716">
    <property type="entry name" value="NodZ"/>
</dbReference>
<keyword evidence="2" id="KW-1133">Transmembrane helix</keyword>
<keyword evidence="2" id="KW-0472">Membrane</keyword>
<evidence type="ECO:0000313" key="3">
    <source>
        <dbReference type="EMBL" id="KAG7357514.1"/>
    </source>
</evidence>
<organism evidence="3 4">
    <name type="scientific">Nitzschia inconspicua</name>
    <dbReference type="NCBI Taxonomy" id="303405"/>
    <lineage>
        <taxon>Eukaryota</taxon>
        <taxon>Sar</taxon>
        <taxon>Stramenopiles</taxon>
        <taxon>Ochrophyta</taxon>
        <taxon>Bacillariophyta</taxon>
        <taxon>Bacillariophyceae</taxon>
        <taxon>Bacillariophycidae</taxon>
        <taxon>Bacillariales</taxon>
        <taxon>Bacillariaceae</taxon>
        <taxon>Nitzschia</taxon>
    </lineage>
</organism>
<dbReference type="OrthoDB" id="49246at2759"/>
<reference evidence="3" key="1">
    <citation type="journal article" date="2021" name="Sci. Rep.">
        <title>Diploid genomic architecture of Nitzschia inconspicua, an elite biomass production diatom.</title>
        <authorList>
            <person name="Oliver A."/>
            <person name="Podell S."/>
            <person name="Pinowska A."/>
            <person name="Traller J.C."/>
            <person name="Smith S.R."/>
            <person name="McClure R."/>
            <person name="Beliaev A."/>
            <person name="Bohutskyi P."/>
            <person name="Hill E.A."/>
            <person name="Rabines A."/>
            <person name="Zheng H."/>
            <person name="Allen L.Z."/>
            <person name="Kuo A."/>
            <person name="Grigoriev I.V."/>
            <person name="Allen A.E."/>
            <person name="Hazlebeck D."/>
            <person name="Allen E.E."/>
        </authorList>
    </citation>
    <scope>NUCLEOTIDE SEQUENCE</scope>
    <source>
        <strain evidence="3">Hildebrandi</strain>
    </source>
</reference>
<keyword evidence="2" id="KW-0812">Transmembrane</keyword>
<reference evidence="3" key="2">
    <citation type="submission" date="2021-04" db="EMBL/GenBank/DDBJ databases">
        <authorList>
            <person name="Podell S."/>
        </authorList>
    </citation>
    <scope>NUCLEOTIDE SEQUENCE</scope>
    <source>
        <strain evidence="3">Hildebrandi</strain>
    </source>
</reference>